<dbReference type="PANTHER" id="PTHR33639">
    <property type="entry name" value="THIOL-DISULFIDE OXIDOREDUCTASE DCC"/>
    <property type="match status" value="1"/>
</dbReference>
<feature type="compositionally biased region" description="Basic residues" evidence="1">
    <location>
        <begin position="1"/>
        <end position="25"/>
    </location>
</feature>
<dbReference type="InterPro" id="IPR007263">
    <property type="entry name" value="DCC1-like"/>
</dbReference>
<dbReference type="KEGG" id="bpg:Bathy07g02970"/>
<dbReference type="Pfam" id="PF04134">
    <property type="entry name" value="DCC1-like"/>
    <property type="match status" value="1"/>
</dbReference>
<keyword evidence="3" id="KW-1185">Reference proteome</keyword>
<gene>
    <name evidence="2" type="ORF">Bathy07g02970</name>
</gene>
<accession>K8F1U6</accession>
<dbReference type="PANTHER" id="PTHR33639:SF2">
    <property type="entry name" value="DUF393 DOMAIN-CONTAINING PROTEIN"/>
    <property type="match status" value="1"/>
</dbReference>
<dbReference type="RefSeq" id="XP_007511977.1">
    <property type="nucleotide sequence ID" value="XM_007511915.1"/>
</dbReference>
<name>K8F1U6_9CHLO</name>
<dbReference type="Proteomes" id="UP000198341">
    <property type="component" value="Chromosome 7"/>
</dbReference>
<evidence type="ECO:0008006" key="4">
    <source>
        <dbReference type="Google" id="ProtNLM"/>
    </source>
</evidence>
<evidence type="ECO:0000313" key="3">
    <source>
        <dbReference type="Proteomes" id="UP000198341"/>
    </source>
</evidence>
<evidence type="ECO:0000256" key="1">
    <source>
        <dbReference type="SAM" id="MobiDB-lite"/>
    </source>
</evidence>
<dbReference type="GO" id="GO:0015035">
    <property type="term" value="F:protein-disulfide reductase activity"/>
    <property type="evidence" value="ECO:0007669"/>
    <property type="project" value="InterPro"/>
</dbReference>
<dbReference type="EMBL" id="FO082272">
    <property type="protein sequence ID" value="CCO66065.1"/>
    <property type="molecule type" value="Genomic_DNA"/>
</dbReference>
<reference evidence="2 3" key="1">
    <citation type="submission" date="2011-10" db="EMBL/GenBank/DDBJ databases">
        <authorList>
            <person name="Genoscope - CEA"/>
        </authorList>
    </citation>
    <scope>NUCLEOTIDE SEQUENCE [LARGE SCALE GENOMIC DNA]</scope>
    <source>
        <strain evidence="2 3">RCC 1105</strain>
    </source>
</reference>
<evidence type="ECO:0000313" key="2">
    <source>
        <dbReference type="EMBL" id="CCO66065.1"/>
    </source>
</evidence>
<dbReference type="OrthoDB" id="410458at2759"/>
<dbReference type="STRING" id="41875.K8F1U6"/>
<proteinExistence type="predicted"/>
<dbReference type="AlphaFoldDB" id="K8F1U6"/>
<protein>
    <recommendedName>
        <fullName evidence="4">Thiol-disulfide oxidoreductase DCC</fullName>
    </recommendedName>
</protein>
<dbReference type="eggNOG" id="ENOG502RY7G">
    <property type="taxonomic scope" value="Eukaryota"/>
</dbReference>
<dbReference type="GeneID" id="19014786"/>
<sequence>MTFNSKRNRTTNKITKKNTPRRSSRRLSSTSSSSKRKKNIVKASVSSSSFSKTNLLEDVFSDSDSRPVILFDGVCNLCHGGVNFVLDTDNTPDGALRFAALQSELGKTLLEKAGKRRDDISSIVLVEKGEGQSNNNNNNNELKFYFKSDAVLRIGAKLGNFYGIPLSPFAKVANAFVPTFIRDTVYTAVASNRYNLLGKKDECRFDADGKFDERFLT</sequence>
<feature type="region of interest" description="Disordered" evidence="1">
    <location>
        <begin position="1"/>
        <end position="40"/>
    </location>
</feature>
<dbReference type="InterPro" id="IPR052927">
    <property type="entry name" value="DCC_oxidoreductase"/>
</dbReference>
<organism evidence="2 3">
    <name type="scientific">Bathycoccus prasinos</name>
    <dbReference type="NCBI Taxonomy" id="41875"/>
    <lineage>
        <taxon>Eukaryota</taxon>
        <taxon>Viridiplantae</taxon>
        <taxon>Chlorophyta</taxon>
        <taxon>Mamiellophyceae</taxon>
        <taxon>Mamiellales</taxon>
        <taxon>Bathycoccaceae</taxon>
        <taxon>Bathycoccus</taxon>
    </lineage>
</organism>